<feature type="compositionally biased region" description="Basic and acidic residues" evidence="1">
    <location>
        <begin position="296"/>
        <end position="306"/>
    </location>
</feature>
<evidence type="ECO:0000313" key="3">
    <source>
        <dbReference type="Proteomes" id="UP001152795"/>
    </source>
</evidence>
<evidence type="ECO:0000256" key="1">
    <source>
        <dbReference type="SAM" id="MobiDB-lite"/>
    </source>
</evidence>
<keyword evidence="2" id="KW-0675">Receptor</keyword>
<accession>A0A7D9LXC3</accession>
<reference evidence="2" key="1">
    <citation type="submission" date="2020-04" db="EMBL/GenBank/DDBJ databases">
        <authorList>
            <person name="Alioto T."/>
            <person name="Alioto T."/>
            <person name="Gomez Garrido J."/>
        </authorList>
    </citation>
    <scope>NUCLEOTIDE SEQUENCE</scope>
    <source>
        <strain evidence="2">A484AB</strain>
    </source>
</reference>
<evidence type="ECO:0000313" key="2">
    <source>
        <dbReference type="EMBL" id="CAB4040332.1"/>
    </source>
</evidence>
<organism evidence="2 3">
    <name type="scientific">Paramuricea clavata</name>
    <name type="common">Red gorgonian</name>
    <name type="synonym">Violescent sea-whip</name>
    <dbReference type="NCBI Taxonomy" id="317549"/>
    <lineage>
        <taxon>Eukaryota</taxon>
        <taxon>Metazoa</taxon>
        <taxon>Cnidaria</taxon>
        <taxon>Anthozoa</taxon>
        <taxon>Octocorallia</taxon>
        <taxon>Malacalcyonacea</taxon>
        <taxon>Plexauridae</taxon>
        <taxon>Paramuricea</taxon>
    </lineage>
</organism>
<dbReference type="EMBL" id="CACRXK020026647">
    <property type="protein sequence ID" value="CAB4040332.1"/>
    <property type="molecule type" value="Genomic_DNA"/>
</dbReference>
<dbReference type="AlphaFoldDB" id="A0A7D9LXC3"/>
<protein>
    <submittedName>
        <fullName evidence="2">Transient receptor potential cation channel subfamily A member 1</fullName>
    </submittedName>
</protein>
<dbReference type="Proteomes" id="UP001152795">
    <property type="component" value="Unassembled WGS sequence"/>
</dbReference>
<proteinExistence type="predicted"/>
<feature type="region of interest" description="Disordered" evidence="1">
    <location>
        <begin position="284"/>
        <end position="314"/>
    </location>
</feature>
<comment type="caution">
    <text evidence="2">The sequence shown here is derived from an EMBL/GenBank/DDBJ whole genome shotgun (WGS) entry which is preliminary data.</text>
</comment>
<keyword evidence="3" id="KW-1185">Reference proteome</keyword>
<sequence length="374" mass="43532">MEKNAWKVAVDVENRLDDAPVLKELVKAHLTKPEDKQFFFNKDNLKQYLNAQSEQKNTSVPGHGYMKTVNEFYDMHYQTGELYFEFLKGSCMAKTGELCKWCEQNPWLSEHMTHVPRPYPVPGSTHYADVFATPTEIDNIPRPPDDFQPRAQIKKEHNSGALKLEDEESLRTFSEKYCVAVELVRQYLQHLNNMGRIRLIKMNERQKLKEAKKRKKYTDYNWKELVETGHISDLTVPELNKYLTKHNLQLKGKKNVKLDTIKRHVYIHIGDEMIDDDVYNFERNNETNADGEESENERADDEHSGGEDSDESDENTFVLNIISDSDSEHSVTDFPGNDAEEELADNNNPFVNITLRSGRTATRFFRDILEKFTN</sequence>
<dbReference type="InterPro" id="IPR036361">
    <property type="entry name" value="SAP_dom_sf"/>
</dbReference>
<dbReference type="OrthoDB" id="6090131at2759"/>
<dbReference type="SUPFAM" id="SSF68906">
    <property type="entry name" value="SAP domain"/>
    <property type="match status" value="1"/>
</dbReference>
<name>A0A7D9LXC3_PARCT</name>
<gene>
    <name evidence="2" type="ORF">PACLA_8A073652</name>
</gene>